<sequence length="61" mass="6857">MEMKEQVEAFNIRLTDIAEETGFSLPYVGMVLSGKRNNNQIIAAIHLALEAKKAKLRNLIN</sequence>
<accession>A0A382JSY3</accession>
<organism evidence="1">
    <name type="scientific">marine metagenome</name>
    <dbReference type="NCBI Taxonomy" id="408172"/>
    <lineage>
        <taxon>unclassified sequences</taxon>
        <taxon>metagenomes</taxon>
        <taxon>ecological metagenomes</taxon>
    </lineage>
</organism>
<evidence type="ECO:0000313" key="1">
    <source>
        <dbReference type="EMBL" id="SVC14785.1"/>
    </source>
</evidence>
<proteinExistence type="predicted"/>
<protein>
    <recommendedName>
        <fullName evidence="2">HTH cro/C1-type domain-containing protein</fullName>
    </recommendedName>
</protein>
<name>A0A382JSY3_9ZZZZ</name>
<reference evidence="1" key="1">
    <citation type="submission" date="2018-05" db="EMBL/GenBank/DDBJ databases">
        <authorList>
            <person name="Lanie J.A."/>
            <person name="Ng W.-L."/>
            <person name="Kazmierczak K.M."/>
            <person name="Andrzejewski T.M."/>
            <person name="Davidsen T.M."/>
            <person name="Wayne K.J."/>
            <person name="Tettelin H."/>
            <person name="Glass J.I."/>
            <person name="Rusch D."/>
            <person name="Podicherti R."/>
            <person name="Tsui H.-C.T."/>
            <person name="Winkler M.E."/>
        </authorList>
    </citation>
    <scope>NUCLEOTIDE SEQUENCE</scope>
</reference>
<gene>
    <name evidence="1" type="ORF">METZ01_LOCUS267639</name>
</gene>
<evidence type="ECO:0008006" key="2">
    <source>
        <dbReference type="Google" id="ProtNLM"/>
    </source>
</evidence>
<dbReference type="EMBL" id="UINC01076022">
    <property type="protein sequence ID" value="SVC14785.1"/>
    <property type="molecule type" value="Genomic_DNA"/>
</dbReference>
<dbReference type="AlphaFoldDB" id="A0A382JSY3"/>